<dbReference type="Proteomes" id="UP000244722">
    <property type="component" value="Unassembled WGS sequence"/>
</dbReference>
<dbReference type="InterPro" id="IPR036397">
    <property type="entry name" value="RNaseH_sf"/>
</dbReference>
<sequence>NYGFTDEMSIEVGGLYGLHLVWRESTERWHEDCVGAMKKQGVSVLCWGMIGLGWKWPFHVWKAETDDEREKASAAIAILEAQ</sequence>
<dbReference type="GO" id="GO:0003676">
    <property type="term" value="F:nucleic acid binding"/>
    <property type="evidence" value="ECO:0007669"/>
    <property type="project" value="InterPro"/>
</dbReference>
<evidence type="ECO:0000313" key="2">
    <source>
        <dbReference type="Proteomes" id="UP000244722"/>
    </source>
</evidence>
<proteinExistence type="predicted"/>
<dbReference type="OrthoDB" id="5372396at2759"/>
<gene>
    <name evidence="1" type="ORF">B9Z19DRAFT_928614</name>
</gene>
<dbReference type="STRING" id="42251.A0A2T6ZZ44"/>
<feature type="non-terminal residue" evidence="1">
    <location>
        <position position="82"/>
    </location>
</feature>
<keyword evidence="2" id="KW-1185">Reference proteome</keyword>
<dbReference type="AlphaFoldDB" id="A0A2T6ZZ44"/>
<accession>A0A2T6ZZ44</accession>
<protein>
    <submittedName>
        <fullName evidence="1">Uncharacterized protein</fullName>
    </submittedName>
</protein>
<evidence type="ECO:0000313" key="1">
    <source>
        <dbReference type="EMBL" id="PUU80762.1"/>
    </source>
</evidence>
<feature type="non-terminal residue" evidence="1">
    <location>
        <position position="1"/>
    </location>
</feature>
<organism evidence="1 2">
    <name type="scientific">Tuber borchii</name>
    <name type="common">White truffle</name>
    <dbReference type="NCBI Taxonomy" id="42251"/>
    <lineage>
        <taxon>Eukaryota</taxon>
        <taxon>Fungi</taxon>
        <taxon>Dikarya</taxon>
        <taxon>Ascomycota</taxon>
        <taxon>Pezizomycotina</taxon>
        <taxon>Pezizomycetes</taxon>
        <taxon>Pezizales</taxon>
        <taxon>Tuberaceae</taxon>
        <taxon>Tuber</taxon>
    </lineage>
</organism>
<dbReference type="EMBL" id="NESQ01000058">
    <property type="protein sequence ID" value="PUU80762.1"/>
    <property type="molecule type" value="Genomic_DNA"/>
</dbReference>
<comment type="caution">
    <text evidence="1">The sequence shown here is derived from an EMBL/GenBank/DDBJ whole genome shotgun (WGS) entry which is preliminary data.</text>
</comment>
<dbReference type="Gene3D" id="3.30.420.10">
    <property type="entry name" value="Ribonuclease H-like superfamily/Ribonuclease H"/>
    <property type="match status" value="1"/>
</dbReference>
<reference evidence="1 2" key="1">
    <citation type="submission" date="2017-04" db="EMBL/GenBank/DDBJ databases">
        <title>Draft genome sequence of Tuber borchii Vittad., a whitish edible truffle.</title>
        <authorList>
            <consortium name="DOE Joint Genome Institute"/>
            <person name="Murat C."/>
            <person name="Kuo A."/>
            <person name="Barry K.W."/>
            <person name="Clum A."/>
            <person name="Dockter R.B."/>
            <person name="Fauchery L."/>
            <person name="Iotti M."/>
            <person name="Kohler A."/>
            <person name="Labutti K."/>
            <person name="Lindquist E.A."/>
            <person name="Lipzen A."/>
            <person name="Ohm R.A."/>
            <person name="Wang M."/>
            <person name="Grigoriev I.V."/>
            <person name="Zambonelli A."/>
            <person name="Martin F.M."/>
        </authorList>
    </citation>
    <scope>NUCLEOTIDE SEQUENCE [LARGE SCALE GENOMIC DNA]</scope>
    <source>
        <strain evidence="1 2">Tbo3840</strain>
    </source>
</reference>
<name>A0A2T6ZZ44_TUBBO</name>